<dbReference type="EC" id="2.7.13.3" evidence="3"/>
<dbReference type="Pfam" id="PF00672">
    <property type="entry name" value="HAMP"/>
    <property type="match status" value="1"/>
</dbReference>
<evidence type="ECO:0000256" key="6">
    <source>
        <dbReference type="ARBA" id="ARBA00022741"/>
    </source>
</evidence>
<dbReference type="SMART" id="SM00387">
    <property type="entry name" value="HATPase_c"/>
    <property type="match status" value="1"/>
</dbReference>
<evidence type="ECO:0000313" key="15">
    <source>
        <dbReference type="Proteomes" id="UP000295718"/>
    </source>
</evidence>
<evidence type="ECO:0000256" key="3">
    <source>
        <dbReference type="ARBA" id="ARBA00012438"/>
    </source>
</evidence>
<dbReference type="Proteomes" id="UP000295718">
    <property type="component" value="Unassembled WGS sequence"/>
</dbReference>
<dbReference type="GO" id="GO:0005524">
    <property type="term" value="F:ATP binding"/>
    <property type="evidence" value="ECO:0007669"/>
    <property type="project" value="UniProtKB-KW"/>
</dbReference>
<dbReference type="SUPFAM" id="SSF158472">
    <property type="entry name" value="HAMP domain-like"/>
    <property type="match status" value="1"/>
</dbReference>
<evidence type="ECO:0000256" key="2">
    <source>
        <dbReference type="ARBA" id="ARBA00004370"/>
    </source>
</evidence>
<dbReference type="PROSITE" id="PS50885">
    <property type="entry name" value="HAMP"/>
    <property type="match status" value="1"/>
</dbReference>
<keyword evidence="4" id="KW-0597">Phosphoprotein</keyword>
<dbReference type="InterPro" id="IPR036890">
    <property type="entry name" value="HATPase_C_sf"/>
</dbReference>
<dbReference type="Pfam" id="PF02518">
    <property type="entry name" value="HATPase_c"/>
    <property type="match status" value="1"/>
</dbReference>
<keyword evidence="6" id="KW-0547">Nucleotide-binding</keyword>
<sequence length="354" mass="40170">MNKVMEKICKIKKAPLALRFTVMVFIIMVFSLAIVFFIAMLLVRLGLHHFRSAMMPFLLLALPSIFVGTILSVIFSRIFLSPFRKIIVATDKLAAGDFSVRLDLNEDSPELMKLNESFNHMAAELGNIEMLRADFINNFSHEFKTPIVSMRGFAKMLKYENLSQEERNEYLDIIISESDRLSDLATNVLNLSKIENQTILSDQTTYNVSEQIRRVVALLENKWNAKHMEIYLECEEINIYACAELLWQVWLNLLDNSIKFSPEYSVIEVSIKQEAAETVFRFADQGCGIAEKSLARIFDKFYQSDTSHTTQGNGLGLTLVQKILSLHRGSISVPVTGSSGTTFEIRLPNISSSN</sequence>
<gene>
    <name evidence="14" type="ORF">EDD76_11891</name>
</gene>
<dbReference type="AlphaFoldDB" id="A0A4R1QMA2"/>
<evidence type="ECO:0000256" key="7">
    <source>
        <dbReference type="ARBA" id="ARBA00022777"/>
    </source>
</evidence>
<dbReference type="GO" id="GO:0007234">
    <property type="term" value="P:osmosensory signaling via phosphorelay pathway"/>
    <property type="evidence" value="ECO:0007669"/>
    <property type="project" value="TreeGrafter"/>
</dbReference>
<dbReference type="Gene3D" id="6.10.340.10">
    <property type="match status" value="1"/>
</dbReference>
<dbReference type="Gene3D" id="1.10.287.130">
    <property type="match status" value="1"/>
</dbReference>
<keyword evidence="7 14" id="KW-0418">Kinase</keyword>
<evidence type="ECO:0000313" key="14">
    <source>
        <dbReference type="EMBL" id="TCL54849.1"/>
    </source>
</evidence>
<keyword evidence="8" id="KW-0067">ATP-binding</keyword>
<dbReference type="STRING" id="1469948.GCA_000732725_03477"/>
<dbReference type="SMART" id="SM00388">
    <property type="entry name" value="HisKA"/>
    <property type="match status" value="1"/>
</dbReference>
<organism evidence="14 15">
    <name type="scientific">Kineothrix alysoides</name>
    <dbReference type="NCBI Taxonomy" id="1469948"/>
    <lineage>
        <taxon>Bacteria</taxon>
        <taxon>Bacillati</taxon>
        <taxon>Bacillota</taxon>
        <taxon>Clostridia</taxon>
        <taxon>Lachnospirales</taxon>
        <taxon>Lachnospiraceae</taxon>
        <taxon>Kineothrix</taxon>
    </lineage>
</organism>
<dbReference type="RefSeq" id="WP_242843333.1">
    <property type="nucleotide sequence ID" value="NZ_JPNB01000002.1"/>
</dbReference>
<comment type="subcellular location">
    <subcellularLocation>
        <location evidence="2">Membrane</location>
    </subcellularLocation>
</comment>
<feature type="domain" description="Histidine kinase" evidence="12">
    <location>
        <begin position="138"/>
        <end position="351"/>
    </location>
</feature>
<dbReference type="SUPFAM" id="SSF55874">
    <property type="entry name" value="ATPase domain of HSP90 chaperone/DNA topoisomerase II/histidine kinase"/>
    <property type="match status" value="1"/>
</dbReference>
<dbReference type="SMART" id="SM00304">
    <property type="entry name" value="HAMP"/>
    <property type="match status" value="1"/>
</dbReference>
<dbReference type="Pfam" id="PF00512">
    <property type="entry name" value="HisKA"/>
    <property type="match status" value="1"/>
</dbReference>
<feature type="transmembrane region" description="Helical" evidence="11">
    <location>
        <begin position="55"/>
        <end position="75"/>
    </location>
</feature>
<dbReference type="GO" id="GO:0016020">
    <property type="term" value="C:membrane"/>
    <property type="evidence" value="ECO:0007669"/>
    <property type="project" value="UniProtKB-SubCell"/>
</dbReference>
<accession>A0A4R1QMA2</accession>
<dbReference type="CDD" id="cd00082">
    <property type="entry name" value="HisKA"/>
    <property type="match status" value="1"/>
</dbReference>
<evidence type="ECO:0000256" key="5">
    <source>
        <dbReference type="ARBA" id="ARBA00022679"/>
    </source>
</evidence>
<dbReference type="Gene3D" id="3.30.565.10">
    <property type="entry name" value="Histidine kinase-like ATPase, C-terminal domain"/>
    <property type="match status" value="1"/>
</dbReference>
<dbReference type="SUPFAM" id="SSF47384">
    <property type="entry name" value="Homodimeric domain of signal transducing histidine kinase"/>
    <property type="match status" value="1"/>
</dbReference>
<dbReference type="InterPro" id="IPR005467">
    <property type="entry name" value="His_kinase_dom"/>
</dbReference>
<reference evidence="14 15" key="1">
    <citation type="submission" date="2019-03" db="EMBL/GenBank/DDBJ databases">
        <title>Genomic Encyclopedia of Type Strains, Phase IV (KMG-IV): sequencing the most valuable type-strain genomes for metagenomic binning, comparative biology and taxonomic classification.</title>
        <authorList>
            <person name="Goeker M."/>
        </authorList>
    </citation>
    <scope>NUCLEOTIDE SEQUENCE [LARGE SCALE GENOMIC DNA]</scope>
    <source>
        <strain evidence="14 15">DSM 100556</strain>
    </source>
</reference>
<dbReference type="GO" id="GO:0030295">
    <property type="term" value="F:protein kinase activator activity"/>
    <property type="evidence" value="ECO:0007669"/>
    <property type="project" value="TreeGrafter"/>
</dbReference>
<comment type="caution">
    <text evidence="14">The sequence shown here is derived from an EMBL/GenBank/DDBJ whole genome shotgun (WGS) entry which is preliminary data.</text>
</comment>
<dbReference type="PANTHER" id="PTHR42878">
    <property type="entry name" value="TWO-COMPONENT HISTIDINE KINASE"/>
    <property type="match status" value="1"/>
</dbReference>
<feature type="transmembrane region" description="Helical" evidence="11">
    <location>
        <begin position="20"/>
        <end position="43"/>
    </location>
</feature>
<evidence type="ECO:0000256" key="10">
    <source>
        <dbReference type="ARBA" id="ARBA00023136"/>
    </source>
</evidence>
<evidence type="ECO:0000256" key="4">
    <source>
        <dbReference type="ARBA" id="ARBA00022553"/>
    </source>
</evidence>
<evidence type="ECO:0000259" key="12">
    <source>
        <dbReference type="PROSITE" id="PS50109"/>
    </source>
</evidence>
<evidence type="ECO:0000259" key="13">
    <source>
        <dbReference type="PROSITE" id="PS50885"/>
    </source>
</evidence>
<evidence type="ECO:0000256" key="8">
    <source>
        <dbReference type="ARBA" id="ARBA00022840"/>
    </source>
</evidence>
<dbReference type="PRINTS" id="PR00344">
    <property type="entry name" value="BCTRLSENSOR"/>
</dbReference>
<dbReference type="EMBL" id="SLUO01000018">
    <property type="protein sequence ID" value="TCL54849.1"/>
    <property type="molecule type" value="Genomic_DNA"/>
</dbReference>
<keyword evidence="11" id="KW-0812">Transmembrane</keyword>
<protein>
    <recommendedName>
        <fullName evidence="3">histidine kinase</fullName>
        <ecNumber evidence="3">2.7.13.3</ecNumber>
    </recommendedName>
</protein>
<dbReference type="InterPro" id="IPR003594">
    <property type="entry name" value="HATPase_dom"/>
</dbReference>
<name>A0A4R1QMA2_9FIRM</name>
<keyword evidence="9" id="KW-0902">Two-component regulatory system</keyword>
<evidence type="ECO:0000256" key="9">
    <source>
        <dbReference type="ARBA" id="ARBA00023012"/>
    </source>
</evidence>
<keyword evidence="5" id="KW-0808">Transferase</keyword>
<dbReference type="FunFam" id="1.10.287.130:FF:000001">
    <property type="entry name" value="Two-component sensor histidine kinase"/>
    <property type="match status" value="1"/>
</dbReference>
<evidence type="ECO:0000256" key="1">
    <source>
        <dbReference type="ARBA" id="ARBA00000085"/>
    </source>
</evidence>
<dbReference type="FunFam" id="3.30.565.10:FF:000006">
    <property type="entry name" value="Sensor histidine kinase WalK"/>
    <property type="match status" value="1"/>
</dbReference>
<dbReference type="GO" id="GO:0000156">
    <property type="term" value="F:phosphorelay response regulator activity"/>
    <property type="evidence" value="ECO:0007669"/>
    <property type="project" value="TreeGrafter"/>
</dbReference>
<dbReference type="GO" id="GO:0000155">
    <property type="term" value="F:phosphorelay sensor kinase activity"/>
    <property type="evidence" value="ECO:0007669"/>
    <property type="project" value="InterPro"/>
</dbReference>
<keyword evidence="15" id="KW-1185">Reference proteome</keyword>
<dbReference type="PROSITE" id="PS50109">
    <property type="entry name" value="HIS_KIN"/>
    <property type="match status" value="1"/>
</dbReference>
<dbReference type="PANTHER" id="PTHR42878:SF7">
    <property type="entry name" value="SENSOR HISTIDINE KINASE GLRK"/>
    <property type="match status" value="1"/>
</dbReference>
<dbReference type="InterPro" id="IPR003660">
    <property type="entry name" value="HAMP_dom"/>
</dbReference>
<proteinExistence type="predicted"/>
<dbReference type="InterPro" id="IPR050351">
    <property type="entry name" value="BphY/WalK/GraS-like"/>
</dbReference>
<feature type="domain" description="HAMP" evidence="13">
    <location>
        <begin position="77"/>
        <end position="130"/>
    </location>
</feature>
<dbReference type="InterPro" id="IPR004358">
    <property type="entry name" value="Sig_transdc_His_kin-like_C"/>
</dbReference>
<keyword evidence="11" id="KW-1133">Transmembrane helix</keyword>
<comment type="catalytic activity">
    <reaction evidence="1">
        <text>ATP + protein L-histidine = ADP + protein N-phospho-L-histidine.</text>
        <dbReference type="EC" id="2.7.13.3"/>
    </reaction>
</comment>
<keyword evidence="10 11" id="KW-0472">Membrane</keyword>
<dbReference type="CDD" id="cd06225">
    <property type="entry name" value="HAMP"/>
    <property type="match status" value="1"/>
</dbReference>
<dbReference type="InterPro" id="IPR036097">
    <property type="entry name" value="HisK_dim/P_sf"/>
</dbReference>
<evidence type="ECO:0000256" key="11">
    <source>
        <dbReference type="SAM" id="Phobius"/>
    </source>
</evidence>
<dbReference type="InterPro" id="IPR003661">
    <property type="entry name" value="HisK_dim/P_dom"/>
</dbReference>